<dbReference type="CDD" id="cd01949">
    <property type="entry name" value="GGDEF"/>
    <property type="match status" value="1"/>
</dbReference>
<evidence type="ECO:0000256" key="1">
    <source>
        <dbReference type="SAM" id="Phobius"/>
    </source>
</evidence>
<dbReference type="PROSITE" id="PS50887">
    <property type="entry name" value="GGDEF"/>
    <property type="match status" value="1"/>
</dbReference>
<dbReference type="InterPro" id="IPR001633">
    <property type="entry name" value="EAL_dom"/>
</dbReference>
<dbReference type="PANTHER" id="PTHR44757:SF2">
    <property type="entry name" value="BIOFILM ARCHITECTURE MAINTENANCE PROTEIN MBAA"/>
    <property type="match status" value="1"/>
</dbReference>
<gene>
    <name evidence="4" type="ORF">BOO71_0008533</name>
</gene>
<feature type="transmembrane region" description="Helical" evidence="1">
    <location>
        <begin position="38"/>
        <end position="59"/>
    </location>
</feature>
<evidence type="ECO:0000313" key="5">
    <source>
        <dbReference type="Proteomes" id="UP000186607"/>
    </source>
</evidence>
<comment type="caution">
    <text evidence="4">The sequence shown here is derived from an EMBL/GenBank/DDBJ whole genome shotgun (WGS) entry which is preliminary data.</text>
</comment>
<sequence>MKPADRRGLNVALLATVALALGHLGWVALHPRGADADWLVQTFSLGVLYASALTCWYAARSTPDTAPTWRWMTLALGLYAVSDTLYALLEWRNGAVPSPSVLDALYLGFYVLFIRACLALPRQPLRRAEAWRLTLDVGIVVGSLAVLLWYGALASLLGAAQVTVIGTLVNLAYPVLGLCALGLLMTLLRRHDHIELKESLLALGITTFLIGDTLYLFIDANGGFTSGIPEELLWTCGALLFAVAAWHSRHAAPLGPSLTAVAHVTAQITRPLSALTPYLGLAACFALTLTTHGEVTLAAHGAMWGTAGVTLLVAARQIAALRDNAALTAQLAALNASLEQRVVARTAEVERGRAQLEARARELAWQAGHDSLTGLPNRAGFLSALGEAVKQQQQMGQEAPALAVLFLDLDGFKGVNDTLGHTVGDQLLIKVAARLRGALRPGEFTARLGGDEFMVLTSGPPQARAGQVLDLFASPFDLGDRPVRISASVGVSVYPDSGRDAESLYMHADVAMYEAKRAGKGAARIFLPQSTQALRPRTELEDRLPGALERGEFRLYYQPIYDVARQVVALEALLRWDSPELGLLSPGQFLPVIHERGLDGKLGDGELGNWVLDEACAQLARWHAAGHGGLRMAVNIFPAQFRSATFAQTVEAALARHGLTGAALELEVTGTLLSGCEAHAAGMMDALQRQGVRWSLCGFGVQTSALSPLLKLPVGVLKLDRSLIGALDGPLDGQEQARRAVGAITALAGALGLSVVAEGIETRAQWAAVTDLGCAYSQGFWLGHPQNVARTAERLGRASGHPPDSTPVIPS</sequence>
<dbReference type="SMART" id="SM00052">
    <property type="entry name" value="EAL"/>
    <property type="match status" value="1"/>
</dbReference>
<dbReference type="InterPro" id="IPR043128">
    <property type="entry name" value="Rev_trsase/Diguanyl_cyclase"/>
</dbReference>
<dbReference type="InterPro" id="IPR029787">
    <property type="entry name" value="Nucleotide_cyclase"/>
</dbReference>
<dbReference type="AlphaFoldDB" id="A0A1U7NX59"/>
<evidence type="ECO:0000259" key="2">
    <source>
        <dbReference type="PROSITE" id="PS50883"/>
    </source>
</evidence>
<protein>
    <submittedName>
        <fullName evidence="4">Diguanylate cyclase/phosphodiesterase (GGDEF &amp; EAL domains) with PAS/PAC sensor(S)</fullName>
    </submittedName>
</protein>
<feature type="transmembrane region" description="Helical" evidence="1">
    <location>
        <begin position="7"/>
        <end position="26"/>
    </location>
</feature>
<dbReference type="PROSITE" id="PS50883">
    <property type="entry name" value="EAL"/>
    <property type="match status" value="1"/>
</dbReference>
<dbReference type="SUPFAM" id="SSF55073">
    <property type="entry name" value="Nucleotide cyclase"/>
    <property type="match status" value="1"/>
</dbReference>
<feature type="transmembrane region" description="Helical" evidence="1">
    <location>
        <begin position="164"/>
        <end position="188"/>
    </location>
</feature>
<name>A0A1U7NX59_9DEIO</name>
<keyword evidence="1" id="KW-0812">Transmembrane</keyword>
<dbReference type="SUPFAM" id="SSF141868">
    <property type="entry name" value="EAL domain-like"/>
    <property type="match status" value="1"/>
</dbReference>
<keyword evidence="1" id="KW-1133">Transmembrane helix</keyword>
<feature type="transmembrane region" description="Helical" evidence="1">
    <location>
        <begin position="200"/>
        <end position="218"/>
    </location>
</feature>
<feature type="transmembrane region" description="Helical" evidence="1">
    <location>
        <begin position="133"/>
        <end position="152"/>
    </location>
</feature>
<dbReference type="Gene3D" id="3.30.70.270">
    <property type="match status" value="1"/>
</dbReference>
<dbReference type="InterPro" id="IPR000160">
    <property type="entry name" value="GGDEF_dom"/>
</dbReference>
<dbReference type="PANTHER" id="PTHR44757">
    <property type="entry name" value="DIGUANYLATE CYCLASE DGCP"/>
    <property type="match status" value="1"/>
</dbReference>
<dbReference type="Pfam" id="PF00563">
    <property type="entry name" value="EAL"/>
    <property type="match status" value="1"/>
</dbReference>
<dbReference type="SMART" id="SM00267">
    <property type="entry name" value="GGDEF"/>
    <property type="match status" value="1"/>
</dbReference>
<dbReference type="InterPro" id="IPR052155">
    <property type="entry name" value="Biofilm_reg_signaling"/>
</dbReference>
<feature type="transmembrane region" description="Helical" evidence="1">
    <location>
        <begin position="101"/>
        <end position="121"/>
    </location>
</feature>
<dbReference type="Pfam" id="PF00990">
    <property type="entry name" value="GGDEF"/>
    <property type="match status" value="1"/>
</dbReference>
<keyword evidence="5" id="KW-1185">Reference proteome</keyword>
<dbReference type="CDD" id="cd01948">
    <property type="entry name" value="EAL"/>
    <property type="match status" value="1"/>
</dbReference>
<dbReference type="NCBIfam" id="TIGR00254">
    <property type="entry name" value="GGDEF"/>
    <property type="match status" value="1"/>
</dbReference>
<dbReference type="Gene3D" id="3.20.20.450">
    <property type="entry name" value="EAL domain"/>
    <property type="match status" value="1"/>
</dbReference>
<evidence type="ECO:0000259" key="3">
    <source>
        <dbReference type="PROSITE" id="PS50887"/>
    </source>
</evidence>
<organism evidence="4 5">
    <name type="scientific">Deinococcus marmoris</name>
    <dbReference type="NCBI Taxonomy" id="249408"/>
    <lineage>
        <taxon>Bacteria</taxon>
        <taxon>Thermotogati</taxon>
        <taxon>Deinococcota</taxon>
        <taxon>Deinococci</taxon>
        <taxon>Deinococcales</taxon>
        <taxon>Deinococcaceae</taxon>
        <taxon>Deinococcus</taxon>
    </lineage>
</organism>
<dbReference type="RefSeq" id="WP_075833616.1">
    <property type="nucleotide sequence ID" value="NZ_MSTI01000095.1"/>
</dbReference>
<evidence type="ECO:0000313" key="4">
    <source>
        <dbReference type="EMBL" id="OLV17518.1"/>
    </source>
</evidence>
<dbReference type="OrthoDB" id="23692at2"/>
<proteinExistence type="predicted"/>
<reference evidence="4 5" key="1">
    <citation type="submission" date="2017-01" db="EMBL/GenBank/DDBJ databases">
        <title>Genome Analysis of Deinococcus marmoris KOPRI26562.</title>
        <authorList>
            <person name="Kim J.H."/>
            <person name="Oh H.-M."/>
        </authorList>
    </citation>
    <scope>NUCLEOTIDE SEQUENCE [LARGE SCALE GENOMIC DNA]</scope>
    <source>
        <strain evidence="4 5">KOPRI26562</strain>
    </source>
</reference>
<dbReference type="Proteomes" id="UP000186607">
    <property type="component" value="Unassembled WGS sequence"/>
</dbReference>
<dbReference type="eggNOG" id="COG5001">
    <property type="taxonomic scope" value="Bacteria"/>
</dbReference>
<feature type="domain" description="EAL" evidence="2">
    <location>
        <begin position="537"/>
        <end position="799"/>
    </location>
</feature>
<feature type="transmembrane region" description="Helical" evidence="1">
    <location>
        <begin position="71"/>
        <end position="89"/>
    </location>
</feature>
<dbReference type="InterPro" id="IPR035919">
    <property type="entry name" value="EAL_sf"/>
</dbReference>
<dbReference type="STRING" id="249408.BOO71_0008533"/>
<accession>A0A1U7NX59</accession>
<feature type="domain" description="GGDEF" evidence="3">
    <location>
        <begin position="400"/>
        <end position="528"/>
    </location>
</feature>
<dbReference type="EMBL" id="MSTI01000095">
    <property type="protein sequence ID" value="OLV17518.1"/>
    <property type="molecule type" value="Genomic_DNA"/>
</dbReference>
<keyword evidence="1" id="KW-0472">Membrane</keyword>